<dbReference type="RefSeq" id="WP_006099403.1">
    <property type="nucleotide sequence ID" value="NZ_DS989844.1"/>
</dbReference>
<feature type="region of interest" description="Disordered" evidence="4">
    <location>
        <begin position="495"/>
        <end position="514"/>
    </location>
</feature>
<organism evidence="6 7">
    <name type="scientific">Coleofasciculus chthonoplastes PCC 7420</name>
    <dbReference type="NCBI Taxonomy" id="118168"/>
    <lineage>
        <taxon>Bacteria</taxon>
        <taxon>Bacillati</taxon>
        <taxon>Cyanobacteriota</taxon>
        <taxon>Cyanophyceae</taxon>
        <taxon>Coleofasciculales</taxon>
        <taxon>Coleofasciculaceae</taxon>
        <taxon>Coleofasciculus</taxon>
    </lineage>
</organism>
<evidence type="ECO:0000256" key="2">
    <source>
        <dbReference type="ARBA" id="ARBA00022450"/>
    </source>
</evidence>
<dbReference type="AlphaFoldDB" id="B4VLJ7"/>
<evidence type="ECO:0000259" key="5">
    <source>
        <dbReference type="PROSITE" id="PS50075"/>
    </source>
</evidence>
<dbReference type="GO" id="GO:0003824">
    <property type="term" value="F:catalytic activity"/>
    <property type="evidence" value="ECO:0007669"/>
    <property type="project" value="InterPro"/>
</dbReference>
<dbReference type="Pfam" id="PF00550">
    <property type="entry name" value="PP-binding"/>
    <property type="match status" value="1"/>
</dbReference>
<dbReference type="eggNOG" id="COG1020">
    <property type="taxonomic scope" value="Bacteria"/>
</dbReference>
<accession>B4VLJ7</accession>
<dbReference type="InterPro" id="IPR029058">
    <property type="entry name" value="AB_hydrolase_fold"/>
</dbReference>
<dbReference type="PANTHER" id="PTHR45527:SF1">
    <property type="entry name" value="FATTY ACID SYNTHASE"/>
    <property type="match status" value="1"/>
</dbReference>
<dbReference type="GO" id="GO:0031177">
    <property type="term" value="F:phosphopantetheine binding"/>
    <property type="evidence" value="ECO:0007669"/>
    <property type="project" value="TreeGrafter"/>
</dbReference>
<keyword evidence="2" id="KW-0596">Phosphopantetheine</keyword>
<keyword evidence="3" id="KW-0597">Phosphoprotein</keyword>
<dbReference type="HOGENOM" id="CLU_013851_0_0_3"/>
<dbReference type="InterPro" id="IPR036736">
    <property type="entry name" value="ACP-like_sf"/>
</dbReference>
<dbReference type="InterPro" id="IPR023213">
    <property type="entry name" value="CAT-like_dom_sf"/>
</dbReference>
<proteinExistence type="predicted"/>
<dbReference type="GO" id="GO:0008610">
    <property type="term" value="P:lipid biosynthetic process"/>
    <property type="evidence" value="ECO:0007669"/>
    <property type="project" value="UniProtKB-ARBA"/>
</dbReference>
<feature type="domain" description="Carrier" evidence="5">
    <location>
        <begin position="521"/>
        <end position="596"/>
    </location>
</feature>
<dbReference type="FunFam" id="1.10.1200.10:FF:000016">
    <property type="entry name" value="Non-ribosomal peptide synthase"/>
    <property type="match status" value="1"/>
</dbReference>
<dbReference type="Pfam" id="PF00975">
    <property type="entry name" value="Thioesterase"/>
    <property type="match status" value="1"/>
</dbReference>
<evidence type="ECO:0000313" key="6">
    <source>
        <dbReference type="EMBL" id="EDX77289.1"/>
    </source>
</evidence>
<dbReference type="Pfam" id="PF00668">
    <property type="entry name" value="Condensation"/>
    <property type="match status" value="1"/>
</dbReference>
<feature type="region of interest" description="Disordered" evidence="4">
    <location>
        <begin position="1"/>
        <end position="23"/>
    </location>
</feature>
<dbReference type="Proteomes" id="UP000003835">
    <property type="component" value="Unassembled WGS sequence"/>
</dbReference>
<dbReference type="SUPFAM" id="SSF52777">
    <property type="entry name" value="CoA-dependent acyltransferases"/>
    <property type="match status" value="2"/>
</dbReference>
<evidence type="ECO:0000313" key="7">
    <source>
        <dbReference type="Proteomes" id="UP000003835"/>
    </source>
</evidence>
<gene>
    <name evidence="6" type="ORF">MC7420_426</name>
</gene>
<dbReference type="GO" id="GO:0044550">
    <property type="term" value="P:secondary metabolite biosynthetic process"/>
    <property type="evidence" value="ECO:0007669"/>
    <property type="project" value="TreeGrafter"/>
</dbReference>
<dbReference type="Gene3D" id="3.30.559.30">
    <property type="entry name" value="Nonribosomal peptide synthetase, condensation domain"/>
    <property type="match status" value="1"/>
</dbReference>
<dbReference type="EMBL" id="DS989844">
    <property type="protein sequence ID" value="EDX77289.1"/>
    <property type="molecule type" value="Genomic_DNA"/>
</dbReference>
<protein>
    <submittedName>
        <fullName evidence="6">Condensation domain protein</fullName>
    </submittedName>
</protein>
<dbReference type="InterPro" id="IPR001031">
    <property type="entry name" value="Thioesterase"/>
</dbReference>
<dbReference type="STRING" id="118168.MC7420_426"/>
<dbReference type="InterPro" id="IPR009081">
    <property type="entry name" value="PP-bd_ACP"/>
</dbReference>
<reference evidence="6 7" key="1">
    <citation type="submission" date="2008-07" db="EMBL/GenBank/DDBJ databases">
        <authorList>
            <person name="Tandeau de Marsac N."/>
            <person name="Ferriera S."/>
            <person name="Johnson J."/>
            <person name="Kravitz S."/>
            <person name="Beeson K."/>
            <person name="Sutton G."/>
            <person name="Rogers Y.-H."/>
            <person name="Friedman R."/>
            <person name="Frazier M."/>
            <person name="Venter J.C."/>
        </authorList>
    </citation>
    <scope>NUCLEOTIDE SEQUENCE [LARGE SCALE GENOMIC DNA]</scope>
    <source>
        <strain evidence="6 7">PCC 7420</strain>
    </source>
</reference>
<dbReference type="Gene3D" id="3.30.559.10">
    <property type="entry name" value="Chloramphenicol acetyltransferase-like domain"/>
    <property type="match status" value="1"/>
</dbReference>
<feature type="compositionally biased region" description="Basic and acidic residues" evidence="4">
    <location>
        <begin position="1"/>
        <end position="10"/>
    </location>
</feature>
<sequence>MKYTVDEKSRLNSSSQPPADKTPSDFWLSLRTNVRLKHQAPAIQPVSRNQNLPLSFNQERLWSLEQLQPDTSVHNILHCLHLQGELNVVALQMSLREIIRRHEILRTTFPTVDGQPIQAICPDIDWTVPIIDLQELPLEQRKTQAQRLAAEDAKQPFDLTKSPLWRIKLLRLTEQEHILVRTIHHIIFDGWSDRVFLRELGVLYDSFSQAKPSPLSELPVQYADYAHTQQQWLQGEVFSSQLDYWQNQLSGISALELPTDYPPPPVPSYQGAYQPFELSQNLTQALKKLSYQEGVSLFVTLLTLFKTLLYLYTKQEDVVICSPVVGRHQVESKGLIGYFNNIVALRTDLSTNPSFRELLHQVSHVSSEAFAHQDIPLQKVAELPHLVHTPLTRGMFVLHNTPNPSLNLDGLTVNSLYVDREIANFDLSLSLQEKLGKLTGGWQYKTDLFQATTITQMLEDFQTLLEHLVTHPDIQLSSLLQLLGKAKSNQPLSLNQITSDTQSSNPKQLSDPTDHSIEYVEPRDLLELKLLHIWQDILGIQSIGVTDNFFELGGHSLLAVRLFANIQTTFNQDLPLATLLQASTIEQLANLLRQEGWTPPSSSLIPLKSSGSNLPLFLVAPGASTALQYVPLTRCLGSNQPVYGLQAQGLEANQVIHETIEEIAAHYIQEIQTLGFDGPYMLGGRCGLGTVVAFEMAQQLQAQGKQVALLAMLDPTYQAFQNAFEKPEPTKKTLLYYIGRLICHWRAGKLLGVLRHKTSQSKITQKIVQLSDDLSDDPHVRRLQTVLQAQKKAIRNYKPQVYSGQIMLFLSKNRQRMWRYWNFKTLATQGAKRFICPTTHGNMLDEPDVQSLAEKLQACIDQASKNDKGF</sequence>
<dbReference type="PROSITE" id="PS50075">
    <property type="entry name" value="CARRIER"/>
    <property type="match status" value="1"/>
</dbReference>
<comment type="cofactor">
    <cofactor evidence="1">
        <name>pantetheine 4'-phosphate</name>
        <dbReference type="ChEBI" id="CHEBI:47942"/>
    </cofactor>
</comment>
<dbReference type="CDD" id="cd19531">
    <property type="entry name" value="LCL_NRPS-like"/>
    <property type="match status" value="1"/>
</dbReference>
<dbReference type="GO" id="GO:0005737">
    <property type="term" value="C:cytoplasm"/>
    <property type="evidence" value="ECO:0007669"/>
    <property type="project" value="TreeGrafter"/>
</dbReference>
<dbReference type="InterPro" id="IPR001242">
    <property type="entry name" value="Condensation_dom"/>
</dbReference>
<dbReference type="SUPFAM" id="SSF53474">
    <property type="entry name" value="alpha/beta-Hydrolases"/>
    <property type="match status" value="1"/>
</dbReference>
<dbReference type="Gene3D" id="1.10.1200.10">
    <property type="entry name" value="ACP-like"/>
    <property type="match status" value="1"/>
</dbReference>
<dbReference type="GO" id="GO:0043041">
    <property type="term" value="P:amino acid activation for nonribosomal peptide biosynthetic process"/>
    <property type="evidence" value="ECO:0007669"/>
    <property type="project" value="TreeGrafter"/>
</dbReference>
<evidence type="ECO:0000256" key="3">
    <source>
        <dbReference type="ARBA" id="ARBA00022553"/>
    </source>
</evidence>
<dbReference type="OrthoDB" id="9757559at2"/>
<dbReference type="Gene3D" id="3.40.50.1820">
    <property type="entry name" value="alpha/beta hydrolase"/>
    <property type="match status" value="1"/>
</dbReference>
<keyword evidence="7" id="KW-1185">Reference proteome</keyword>
<dbReference type="GO" id="GO:0072330">
    <property type="term" value="P:monocarboxylic acid biosynthetic process"/>
    <property type="evidence" value="ECO:0007669"/>
    <property type="project" value="UniProtKB-ARBA"/>
</dbReference>
<evidence type="ECO:0000256" key="1">
    <source>
        <dbReference type="ARBA" id="ARBA00001957"/>
    </source>
</evidence>
<feature type="compositionally biased region" description="Polar residues" evidence="4">
    <location>
        <begin position="495"/>
        <end position="511"/>
    </location>
</feature>
<evidence type="ECO:0000256" key="4">
    <source>
        <dbReference type="SAM" id="MobiDB-lite"/>
    </source>
</evidence>
<dbReference type="PANTHER" id="PTHR45527">
    <property type="entry name" value="NONRIBOSOMAL PEPTIDE SYNTHETASE"/>
    <property type="match status" value="1"/>
</dbReference>
<name>B4VLJ7_9CYAN</name>
<dbReference type="SUPFAM" id="SSF47336">
    <property type="entry name" value="ACP-like"/>
    <property type="match status" value="1"/>
</dbReference>